<organism evidence="1 2">
    <name type="scientific">Ensete ventricosum</name>
    <name type="common">Abyssinian banana</name>
    <name type="synonym">Musa ensete</name>
    <dbReference type="NCBI Taxonomy" id="4639"/>
    <lineage>
        <taxon>Eukaryota</taxon>
        <taxon>Viridiplantae</taxon>
        <taxon>Streptophyta</taxon>
        <taxon>Embryophyta</taxon>
        <taxon>Tracheophyta</taxon>
        <taxon>Spermatophyta</taxon>
        <taxon>Magnoliopsida</taxon>
        <taxon>Liliopsida</taxon>
        <taxon>Zingiberales</taxon>
        <taxon>Musaceae</taxon>
        <taxon>Ensete</taxon>
    </lineage>
</organism>
<protein>
    <submittedName>
        <fullName evidence="1">Uncharacterized protein</fullName>
    </submittedName>
</protein>
<proteinExistence type="predicted"/>
<reference evidence="1 2" key="1">
    <citation type="journal article" date="2014" name="Agronomy (Basel)">
        <title>A Draft Genome Sequence for Ensete ventricosum, the Drought-Tolerant Tree Against Hunger.</title>
        <authorList>
            <person name="Harrison J."/>
            <person name="Moore K.A."/>
            <person name="Paszkiewicz K."/>
            <person name="Jones T."/>
            <person name="Grant M."/>
            <person name="Ambacheew D."/>
            <person name="Muzemil S."/>
            <person name="Studholme D.J."/>
        </authorList>
    </citation>
    <scope>NUCLEOTIDE SEQUENCE [LARGE SCALE GENOMIC DNA]</scope>
</reference>
<dbReference type="Proteomes" id="UP000287651">
    <property type="component" value="Unassembled WGS sequence"/>
</dbReference>
<comment type="caution">
    <text evidence="1">The sequence shown here is derived from an EMBL/GenBank/DDBJ whole genome shotgun (WGS) entry which is preliminary data.</text>
</comment>
<dbReference type="EMBL" id="AMZH03006380">
    <property type="protein sequence ID" value="RRT63969.1"/>
    <property type="molecule type" value="Genomic_DNA"/>
</dbReference>
<dbReference type="AlphaFoldDB" id="A0A444CY69"/>
<gene>
    <name evidence="1" type="ORF">B296_00042250</name>
</gene>
<accession>A0A444CY69</accession>
<name>A0A444CY69_ENSVE</name>
<evidence type="ECO:0000313" key="2">
    <source>
        <dbReference type="Proteomes" id="UP000287651"/>
    </source>
</evidence>
<sequence>MMQTTGSVQTSKSGPWRKIHCPIMRLCRYGYKCYSKSACPRKFSETVTYTDGGARKPRVILSVQQFFSGSTPISKQIAIRAP</sequence>
<evidence type="ECO:0000313" key="1">
    <source>
        <dbReference type="EMBL" id="RRT63969.1"/>
    </source>
</evidence>